<feature type="region of interest" description="Disordered" evidence="1">
    <location>
        <begin position="108"/>
        <end position="205"/>
    </location>
</feature>
<dbReference type="InterPro" id="IPR003034">
    <property type="entry name" value="SAP_dom"/>
</dbReference>
<feature type="compositionally biased region" description="Polar residues" evidence="1">
    <location>
        <begin position="76"/>
        <end position="87"/>
    </location>
</feature>
<evidence type="ECO:0000259" key="2">
    <source>
        <dbReference type="PROSITE" id="PS50800"/>
    </source>
</evidence>
<dbReference type="Proteomes" id="UP001150925">
    <property type="component" value="Unassembled WGS sequence"/>
</dbReference>
<feature type="compositionally biased region" description="Polar residues" evidence="1">
    <location>
        <begin position="152"/>
        <end position="201"/>
    </location>
</feature>
<organism evidence="3 4">
    <name type="scientific">Dispira parvispora</name>
    <dbReference type="NCBI Taxonomy" id="1520584"/>
    <lineage>
        <taxon>Eukaryota</taxon>
        <taxon>Fungi</taxon>
        <taxon>Fungi incertae sedis</taxon>
        <taxon>Zoopagomycota</taxon>
        <taxon>Kickxellomycotina</taxon>
        <taxon>Dimargaritomycetes</taxon>
        <taxon>Dimargaritales</taxon>
        <taxon>Dimargaritaceae</taxon>
        <taxon>Dispira</taxon>
    </lineage>
</organism>
<dbReference type="OrthoDB" id="10470524at2759"/>
<dbReference type="InterPro" id="IPR036361">
    <property type="entry name" value="SAP_dom_sf"/>
</dbReference>
<evidence type="ECO:0000313" key="3">
    <source>
        <dbReference type="EMBL" id="KAJ1958974.1"/>
    </source>
</evidence>
<dbReference type="EMBL" id="JANBPY010001713">
    <property type="protein sequence ID" value="KAJ1958974.1"/>
    <property type="molecule type" value="Genomic_DNA"/>
</dbReference>
<gene>
    <name evidence="3" type="ORF">IWQ62_004799</name>
</gene>
<reference evidence="3" key="1">
    <citation type="submission" date="2022-07" db="EMBL/GenBank/DDBJ databases">
        <title>Phylogenomic reconstructions and comparative analyses of Kickxellomycotina fungi.</title>
        <authorList>
            <person name="Reynolds N.K."/>
            <person name="Stajich J.E."/>
            <person name="Barry K."/>
            <person name="Grigoriev I.V."/>
            <person name="Crous P."/>
            <person name="Smith M.E."/>
        </authorList>
    </citation>
    <scope>NUCLEOTIDE SEQUENCE</scope>
    <source>
        <strain evidence="3">RSA 1196</strain>
    </source>
</reference>
<sequence>MQVRIKVRQHNVAELRTWLKQHGFPTDGKKDVLCNRVWTTFQEQLTKPSKIEVKTTTSSSADVGKTTDKDFADVSKNPQPLSDTSEPLSKASAIPTANLLEEPIAERPVIDIQSASSKTVSPPTGSTSHQNSTLSLKVKDNPVLVPPKVSPARTQAANASTSAKPTPVQAPQVTPEQASVRATSSVNPNEQPRPSTPTTSEPNHHTKNISIAIVSGIVGWLAYPSLKGWIISQD</sequence>
<feature type="compositionally biased region" description="Polar residues" evidence="1">
    <location>
        <begin position="113"/>
        <end position="135"/>
    </location>
</feature>
<keyword evidence="4" id="KW-1185">Reference proteome</keyword>
<name>A0A9W8E0A0_9FUNG</name>
<comment type="caution">
    <text evidence="3">The sequence shown here is derived from an EMBL/GenBank/DDBJ whole genome shotgun (WGS) entry which is preliminary data.</text>
</comment>
<proteinExistence type="predicted"/>
<dbReference type="SUPFAM" id="SSF68906">
    <property type="entry name" value="SAP domain"/>
    <property type="match status" value="1"/>
</dbReference>
<dbReference type="PROSITE" id="PS50800">
    <property type="entry name" value="SAP"/>
    <property type="match status" value="1"/>
</dbReference>
<protein>
    <recommendedName>
        <fullName evidence="2">SAP domain-containing protein</fullName>
    </recommendedName>
</protein>
<accession>A0A9W8E0A0</accession>
<feature type="domain" description="SAP" evidence="2">
    <location>
        <begin position="7"/>
        <end position="41"/>
    </location>
</feature>
<dbReference type="Pfam" id="PF02037">
    <property type="entry name" value="SAP"/>
    <property type="match status" value="1"/>
</dbReference>
<evidence type="ECO:0000256" key="1">
    <source>
        <dbReference type="SAM" id="MobiDB-lite"/>
    </source>
</evidence>
<feature type="region of interest" description="Disordered" evidence="1">
    <location>
        <begin position="52"/>
        <end position="90"/>
    </location>
</feature>
<dbReference type="AlphaFoldDB" id="A0A9W8E0A0"/>
<evidence type="ECO:0000313" key="4">
    <source>
        <dbReference type="Proteomes" id="UP001150925"/>
    </source>
</evidence>